<feature type="domain" description="PDZ" evidence="2">
    <location>
        <begin position="81"/>
        <end position="133"/>
    </location>
</feature>
<evidence type="ECO:0000313" key="4">
    <source>
        <dbReference type="Proteomes" id="UP000663879"/>
    </source>
</evidence>
<keyword evidence="1" id="KW-0175">Coiled coil</keyword>
<evidence type="ECO:0000313" key="3">
    <source>
        <dbReference type="EMBL" id="CAF0997779.1"/>
    </source>
</evidence>
<protein>
    <recommendedName>
        <fullName evidence="2">PDZ domain-containing protein</fullName>
    </recommendedName>
</protein>
<accession>A0A814GKQ2</accession>
<reference evidence="3" key="1">
    <citation type="submission" date="2021-02" db="EMBL/GenBank/DDBJ databases">
        <authorList>
            <person name="Nowell W R."/>
        </authorList>
    </citation>
    <scope>NUCLEOTIDE SEQUENCE</scope>
    <source>
        <strain evidence="3">Ploen Becks lab</strain>
    </source>
</reference>
<sequence>MNPNFEWPEAYGFWIYGEGPSYVIHVENGSIAEKSGINPADRIVELDNQDVTEYNDKYLKLIAKNSMNNPPYISVQSALREIDLEFLSGSFGFTFSGDLPVIIDKVIYNHPTYFFGIKKGDIIIQVNNQPITNSNNLKIILKNYRNKFISLKYISASEDRLNYFLRSTSQFGAKNERFQIFYDNICQLFSNDLNKRNFILNEIVHYNHKGDIDELFLSIYKILDSYEKKYFFNYLKPLIPPSHKKRFESLITSKKIDSNKRCSLDKKFDHILSSRDKKNLKKLICYYMETKNFEIFYKNVNVILDTRIKKLLWEDIGLILDSDHRKCLNANMKNKCLKKSNSIRIHCEKPKKQIYLVEKCEPVYLCKSKIYSSAPSVYCFEEEKDYCSDLLNQYNETYHFKNSPRKKTCKCVRFNDREENQLPNLTKSCVDLSQMENKRVKSMFGWEPDSSDEEIFRSVKKQNELKKELTESSNESESELYESEEQNLEFHYDEQITNEFNKKMFLEDSNDYLSRPVYAKSSSSFNNFLI</sequence>
<feature type="coiled-coil region" evidence="1">
    <location>
        <begin position="459"/>
        <end position="486"/>
    </location>
</feature>
<dbReference type="Pfam" id="PF00595">
    <property type="entry name" value="PDZ"/>
    <property type="match status" value="1"/>
</dbReference>
<comment type="caution">
    <text evidence="3">The sequence shown here is derived from an EMBL/GenBank/DDBJ whole genome shotgun (WGS) entry which is preliminary data.</text>
</comment>
<evidence type="ECO:0000256" key="1">
    <source>
        <dbReference type="SAM" id="Coils"/>
    </source>
</evidence>
<dbReference type="SUPFAM" id="SSF50156">
    <property type="entry name" value="PDZ domain-like"/>
    <property type="match status" value="2"/>
</dbReference>
<organism evidence="3 4">
    <name type="scientific">Brachionus calyciflorus</name>
    <dbReference type="NCBI Taxonomy" id="104777"/>
    <lineage>
        <taxon>Eukaryota</taxon>
        <taxon>Metazoa</taxon>
        <taxon>Spiralia</taxon>
        <taxon>Gnathifera</taxon>
        <taxon>Rotifera</taxon>
        <taxon>Eurotatoria</taxon>
        <taxon>Monogononta</taxon>
        <taxon>Pseudotrocha</taxon>
        <taxon>Ploima</taxon>
        <taxon>Brachionidae</taxon>
        <taxon>Brachionus</taxon>
    </lineage>
</organism>
<dbReference type="PANTHER" id="PTHR23031">
    <property type="entry name" value="RHOPHILIN"/>
    <property type="match status" value="1"/>
</dbReference>
<proteinExistence type="predicted"/>
<dbReference type="SMART" id="SM00228">
    <property type="entry name" value="PDZ"/>
    <property type="match status" value="2"/>
</dbReference>
<dbReference type="InterPro" id="IPR036034">
    <property type="entry name" value="PDZ_sf"/>
</dbReference>
<dbReference type="Gene3D" id="1.20.1160.20">
    <property type="match status" value="2"/>
</dbReference>
<dbReference type="PANTHER" id="PTHR23031:SF15">
    <property type="entry name" value="LD12055P"/>
    <property type="match status" value="1"/>
</dbReference>
<gene>
    <name evidence="3" type="ORF">OXX778_LOCUS16246</name>
</gene>
<keyword evidence="4" id="KW-1185">Reference proteome</keyword>
<evidence type="ECO:0000259" key="2">
    <source>
        <dbReference type="PROSITE" id="PS50106"/>
    </source>
</evidence>
<dbReference type="InterPro" id="IPR047138">
    <property type="entry name" value="RHPN1_2"/>
</dbReference>
<dbReference type="EMBL" id="CAJNOC010003786">
    <property type="protein sequence ID" value="CAF0997779.1"/>
    <property type="molecule type" value="Genomic_DNA"/>
</dbReference>
<dbReference type="PROSITE" id="PS50106">
    <property type="entry name" value="PDZ"/>
    <property type="match status" value="1"/>
</dbReference>
<dbReference type="AlphaFoldDB" id="A0A814GKQ2"/>
<dbReference type="OrthoDB" id="410721at2759"/>
<dbReference type="Proteomes" id="UP000663879">
    <property type="component" value="Unassembled WGS sequence"/>
</dbReference>
<dbReference type="InterPro" id="IPR001478">
    <property type="entry name" value="PDZ"/>
</dbReference>
<dbReference type="GO" id="GO:0051497">
    <property type="term" value="P:negative regulation of stress fiber assembly"/>
    <property type="evidence" value="ECO:0007669"/>
    <property type="project" value="TreeGrafter"/>
</dbReference>
<dbReference type="Gene3D" id="2.30.42.10">
    <property type="match status" value="2"/>
</dbReference>
<name>A0A814GKQ2_9BILA</name>